<dbReference type="Proteomes" id="UP000823775">
    <property type="component" value="Unassembled WGS sequence"/>
</dbReference>
<protein>
    <submittedName>
        <fullName evidence="2">Uncharacterized protein</fullName>
    </submittedName>
</protein>
<sequence>MGKWRNDGSPIGGLVWVPTMATLVVTTITISKIRKSLYRTVNKKTSKSSESQENKIVSGVNKTHGILERISPPSNRSMETLKIYVLYWHSTCSCSSTCLDALLGHESQDPTIVIQDLATVDPSIFSRPLPRALRLLQRSRCSKNSTAAAVSANQ</sequence>
<evidence type="ECO:0000313" key="3">
    <source>
        <dbReference type="Proteomes" id="UP000823775"/>
    </source>
</evidence>
<organism evidence="2 3">
    <name type="scientific">Datura stramonium</name>
    <name type="common">Jimsonweed</name>
    <name type="synonym">Common thornapple</name>
    <dbReference type="NCBI Taxonomy" id="4076"/>
    <lineage>
        <taxon>Eukaryota</taxon>
        <taxon>Viridiplantae</taxon>
        <taxon>Streptophyta</taxon>
        <taxon>Embryophyta</taxon>
        <taxon>Tracheophyta</taxon>
        <taxon>Spermatophyta</taxon>
        <taxon>Magnoliopsida</taxon>
        <taxon>eudicotyledons</taxon>
        <taxon>Gunneridae</taxon>
        <taxon>Pentapetalae</taxon>
        <taxon>asterids</taxon>
        <taxon>lamiids</taxon>
        <taxon>Solanales</taxon>
        <taxon>Solanaceae</taxon>
        <taxon>Solanoideae</taxon>
        <taxon>Datureae</taxon>
        <taxon>Datura</taxon>
    </lineage>
</organism>
<reference evidence="2 3" key="1">
    <citation type="journal article" date="2021" name="BMC Genomics">
        <title>Datura genome reveals duplications of psychoactive alkaloid biosynthetic genes and high mutation rate following tissue culture.</title>
        <authorList>
            <person name="Rajewski A."/>
            <person name="Carter-House D."/>
            <person name="Stajich J."/>
            <person name="Litt A."/>
        </authorList>
    </citation>
    <scope>NUCLEOTIDE SEQUENCE [LARGE SCALE GENOMIC DNA]</scope>
    <source>
        <strain evidence="2">AR-01</strain>
    </source>
</reference>
<keyword evidence="1" id="KW-0812">Transmembrane</keyword>
<proteinExistence type="predicted"/>
<keyword evidence="3" id="KW-1185">Reference proteome</keyword>
<accession>A0ABS8UIG1</accession>
<evidence type="ECO:0000313" key="2">
    <source>
        <dbReference type="EMBL" id="MCD9558430.1"/>
    </source>
</evidence>
<keyword evidence="1" id="KW-1133">Transmembrane helix</keyword>
<comment type="caution">
    <text evidence="2">The sequence shown here is derived from an EMBL/GenBank/DDBJ whole genome shotgun (WGS) entry which is preliminary data.</text>
</comment>
<name>A0ABS8UIG1_DATST</name>
<gene>
    <name evidence="2" type="ORF">HAX54_015804</name>
</gene>
<evidence type="ECO:0000256" key="1">
    <source>
        <dbReference type="SAM" id="Phobius"/>
    </source>
</evidence>
<feature type="transmembrane region" description="Helical" evidence="1">
    <location>
        <begin position="12"/>
        <end position="30"/>
    </location>
</feature>
<dbReference type="EMBL" id="JACEIK010002010">
    <property type="protein sequence ID" value="MCD9558430.1"/>
    <property type="molecule type" value="Genomic_DNA"/>
</dbReference>
<keyword evidence="1" id="KW-0472">Membrane</keyword>